<proteinExistence type="predicted"/>
<dbReference type="EMBL" id="WBVM01000001">
    <property type="protein sequence ID" value="KAB2811499.1"/>
    <property type="molecule type" value="Genomic_DNA"/>
</dbReference>
<dbReference type="Pfam" id="PF14808">
    <property type="entry name" value="TMEM164"/>
    <property type="match status" value="1"/>
</dbReference>
<evidence type="ECO:0000256" key="1">
    <source>
        <dbReference type="SAM" id="Phobius"/>
    </source>
</evidence>
<dbReference type="InterPro" id="IPR011737">
    <property type="entry name" value="CHP02206_TP0381"/>
</dbReference>
<sequence length="232" mass="25589">MHGSAVEQYGPTHLVPLAIFAAGLVGALLLGRREAASGAPGPSRFSRTCALLIPAVTVPFQVIDLVANFDIDVTLPLHLCDLAWIAATWALWTHHPFPVTLTYFWGLTLTVQGVLTPSLNEDLPHPRYFAFWALHLLIVWAAVYLVLGLRKAPRWRDYRAAVATTLGWAVATYAFNVVADTNYGYLVRKPGTSILDLLGPWPWYVLEEIAIVVVAWALLTVGAQRLARRRVA</sequence>
<keyword evidence="1" id="KW-1133">Transmembrane helix</keyword>
<keyword evidence="1" id="KW-0472">Membrane</keyword>
<gene>
    <name evidence="2" type="ORF">F9L07_06330</name>
</gene>
<reference evidence="2 3" key="1">
    <citation type="submission" date="2019-09" db="EMBL/GenBank/DDBJ databases">
        <title>Pimelobacter sp. isolated from Paulinella.</title>
        <authorList>
            <person name="Jeong S.E."/>
        </authorList>
    </citation>
    <scope>NUCLEOTIDE SEQUENCE [LARGE SCALE GENOMIC DNA]</scope>
    <source>
        <strain evidence="2 3">Pch-N</strain>
    </source>
</reference>
<feature type="transmembrane region" description="Helical" evidence="1">
    <location>
        <begin position="12"/>
        <end position="30"/>
    </location>
</feature>
<name>A0A7J5DZT2_NOCSI</name>
<protein>
    <submittedName>
        <fullName evidence="2">TIGR02206 family membrane protein</fullName>
    </submittedName>
</protein>
<feature type="transmembrane region" description="Helical" evidence="1">
    <location>
        <begin position="51"/>
        <end position="69"/>
    </location>
</feature>
<accession>A0A7J5DZT2</accession>
<dbReference type="Proteomes" id="UP000449906">
    <property type="component" value="Unassembled WGS sequence"/>
</dbReference>
<feature type="transmembrane region" description="Helical" evidence="1">
    <location>
        <begin position="129"/>
        <end position="149"/>
    </location>
</feature>
<evidence type="ECO:0000313" key="2">
    <source>
        <dbReference type="EMBL" id="KAB2811499.1"/>
    </source>
</evidence>
<comment type="caution">
    <text evidence="2">The sequence shown here is derived from an EMBL/GenBank/DDBJ whole genome shotgun (WGS) entry which is preliminary data.</text>
</comment>
<evidence type="ECO:0000313" key="3">
    <source>
        <dbReference type="Proteomes" id="UP000449906"/>
    </source>
</evidence>
<organism evidence="2 3">
    <name type="scientific">Nocardioides simplex</name>
    <name type="common">Arthrobacter simplex</name>
    <dbReference type="NCBI Taxonomy" id="2045"/>
    <lineage>
        <taxon>Bacteria</taxon>
        <taxon>Bacillati</taxon>
        <taxon>Actinomycetota</taxon>
        <taxon>Actinomycetes</taxon>
        <taxon>Propionibacteriales</taxon>
        <taxon>Nocardioidaceae</taxon>
        <taxon>Pimelobacter</taxon>
    </lineage>
</organism>
<feature type="transmembrane region" description="Helical" evidence="1">
    <location>
        <begin position="201"/>
        <end position="221"/>
    </location>
</feature>
<dbReference type="AlphaFoldDB" id="A0A7J5DZT2"/>
<dbReference type="NCBIfam" id="TIGR02206">
    <property type="entry name" value="intg_mem_TP0381"/>
    <property type="match status" value="1"/>
</dbReference>
<feature type="transmembrane region" description="Helical" evidence="1">
    <location>
        <begin position="161"/>
        <end position="181"/>
    </location>
</feature>
<keyword evidence="1" id="KW-0812">Transmembrane</keyword>